<dbReference type="InterPro" id="IPR000477">
    <property type="entry name" value="RT_dom"/>
</dbReference>
<feature type="domain" description="Reverse transcriptase RNase H-like" evidence="9">
    <location>
        <begin position="387"/>
        <end position="484"/>
    </location>
</feature>
<dbReference type="PANTHER" id="PTHR37984:SF5">
    <property type="entry name" value="PROTEIN NYNRIN-LIKE"/>
    <property type="match status" value="1"/>
</dbReference>
<evidence type="ECO:0000256" key="7">
    <source>
        <dbReference type="ARBA" id="ARBA00022918"/>
    </source>
</evidence>
<keyword evidence="6" id="KW-0378">Hydrolase</keyword>
<dbReference type="EC" id="2.7.7.49" evidence="1"/>
<evidence type="ECO:0000313" key="11">
    <source>
        <dbReference type="EMBL" id="GJT19039.1"/>
    </source>
</evidence>
<dbReference type="SUPFAM" id="SSF56672">
    <property type="entry name" value="DNA/RNA polymerases"/>
    <property type="match status" value="1"/>
</dbReference>
<dbReference type="InterPro" id="IPR050951">
    <property type="entry name" value="Retrovirus_Pol_polyprotein"/>
</dbReference>
<dbReference type="InterPro" id="IPR021109">
    <property type="entry name" value="Peptidase_aspartic_dom_sf"/>
</dbReference>
<dbReference type="Gene3D" id="2.40.70.10">
    <property type="entry name" value="Acid Proteases"/>
    <property type="match status" value="1"/>
</dbReference>
<evidence type="ECO:0000256" key="5">
    <source>
        <dbReference type="ARBA" id="ARBA00022759"/>
    </source>
</evidence>
<dbReference type="PANTHER" id="PTHR37984">
    <property type="entry name" value="PROTEIN CBG26694"/>
    <property type="match status" value="1"/>
</dbReference>
<evidence type="ECO:0000256" key="6">
    <source>
        <dbReference type="ARBA" id="ARBA00022801"/>
    </source>
</evidence>
<dbReference type="Gene3D" id="3.30.70.270">
    <property type="match status" value="2"/>
</dbReference>
<protein>
    <recommendedName>
        <fullName evidence="1">RNA-directed DNA polymerase</fullName>
        <ecNumber evidence="1">2.7.7.49</ecNumber>
    </recommendedName>
</protein>
<name>A0ABQ5BXS0_9ASTR</name>
<gene>
    <name evidence="11" type="ORF">Tco_0877745</name>
</gene>
<dbReference type="Gene3D" id="3.10.10.10">
    <property type="entry name" value="HIV Type 1 Reverse Transcriptase, subunit A, domain 1"/>
    <property type="match status" value="1"/>
</dbReference>
<keyword evidence="7 11" id="KW-0695">RNA-directed DNA polymerase</keyword>
<evidence type="ECO:0000256" key="2">
    <source>
        <dbReference type="ARBA" id="ARBA00022679"/>
    </source>
</evidence>
<dbReference type="InterPro" id="IPR043128">
    <property type="entry name" value="Rev_trsase/Diguanyl_cyclase"/>
</dbReference>
<evidence type="ECO:0000259" key="10">
    <source>
        <dbReference type="Pfam" id="PF17921"/>
    </source>
</evidence>
<keyword evidence="5" id="KW-0255">Endonuclease</keyword>
<accession>A0ABQ5BXS0</accession>
<dbReference type="Pfam" id="PF17921">
    <property type="entry name" value="Integrase_H2C2"/>
    <property type="match status" value="1"/>
</dbReference>
<dbReference type="Pfam" id="PF08284">
    <property type="entry name" value="RVP_2"/>
    <property type="match status" value="1"/>
</dbReference>
<dbReference type="Gene3D" id="1.10.340.70">
    <property type="match status" value="1"/>
</dbReference>
<reference evidence="11" key="2">
    <citation type="submission" date="2022-01" db="EMBL/GenBank/DDBJ databases">
        <authorList>
            <person name="Yamashiro T."/>
            <person name="Shiraishi A."/>
            <person name="Satake H."/>
            <person name="Nakayama K."/>
        </authorList>
    </citation>
    <scope>NUCLEOTIDE SEQUENCE</scope>
</reference>
<evidence type="ECO:0000259" key="8">
    <source>
        <dbReference type="Pfam" id="PF00078"/>
    </source>
</evidence>
<dbReference type="Pfam" id="PF17917">
    <property type="entry name" value="RT_RNaseH"/>
    <property type="match status" value="1"/>
</dbReference>
<proteinExistence type="predicted"/>
<dbReference type="InterPro" id="IPR043502">
    <property type="entry name" value="DNA/RNA_pol_sf"/>
</dbReference>
<dbReference type="InterPro" id="IPR041588">
    <property type="entry name" value="Integrase_H2C2"/>
</dbReference>
<dbReference type="InterPro" id="IPR041373">
    <property type="entry name" value="RT_RNaseH"/>
</dbReference>
<comment type="caution">
    <text evidence="11">The sequence shown here is derived from an EMBL/GenBank/DDBJ whole genome shotgun (WGS) entry which is preliminary data.</text>
</comment>
<feature type="domain" description="Integrase zinc-binding" evidence="10">
    <location>
        <begin position="576"/>
        <end position="616"/>
    </location>
</feature>
<dbReference type="CDD" id="cd00303">
    <property type="entry name" value="retropepsin_like"/>
    <property type="match status" value="1"/>
</dbReference>
<evidence type="ECO:0000256" key="4">
    <source>
        <dbReference type="ARBA" id="ARBA00022722"/>
    </source>
</evidence>
<sequence length="635" mass="73846">MRKLWLPLLLMGNSLGVNVVSLIMLVHVRSSVTSVERWDTSRGTDVRRRLSKKKLEMFVVEIMLLRTLSRRVECGYCLLLDIKPIKIELVDGRVVSTNTVLKGCTLSLVNHVFEIDLMPIKLGTFDIIIGMNWLVKNDVIIVCGEKVVRIPYGNKTLIVEGDKGMSRLKVISCIKSRKYVERGCHLFLAHVMEKKSKEKRLEDVPVIRDFPEVFPKEFPGLPSSRQVEFRIDLVLGAAPVARAPYRLAPSKMKDVYSKIDLRSGYHQLRIKEADISITAFRTRYGHFEFQVMPFRLTNATAVFMDLMNRDEEEHEKHLKIILELLKKEKLYAKFSKCEFWLDSVQFLGHVINRSGVHVDPKRSRPLRVGLLRRCQRSAPILASPEGTKGFVVYCDASLKGYRAVLMQREKVIAYASRQLKVHEENYATHDLELGVVVFALGLWRHYLYGTKCVVFTDHKSLQYILNQKELNLRQRRWIELLSDYDCEIRYHPGKGNVVADALSRKVRDKPLRVRALMMTVHNNLPKQICEAQKEAMKRKNVEAENLGRLIKPIFEFRLDGTRYFGSKVWLPRYGGLRDLVMHESHKSKYSIHPGSDKMYQDLKPLYWWPNMKADILTMRNSTLYIYIKYNKYINI</sequence>
<dbReference type="CDD" id="cd01647">
    <property type="entry name" value="RT_LTR"/>
    <property type="match status" value="1"/>
</dbReference>
<dbReference type="EMBL" id="BQNB010013686">
    <property type="protein sequence ID" value="GJT19039.1"/>
    <property type="molecule type" value="Genomic_DNA"/>
</dbReference>
<keyword evidence="2" id="KW-0808">Transferase</keyword>
<keyword evidence="3" id="KW-0548">Nucleotidyltransferase</keyword>
<keyword evidence="4" id="KW-0540">Nuclease</keyword>
<dbReference type="Pfam" id="PF00078">
    <property type="entry name" value="RVT_1"/>
    <property type="match status" value="1"/>
</dbReference>
<feature type="domain" description="Reverse transcriptase" evidence="8">
    <location>
        <begin position="202"/>
        <end position="308"/>
    </location>
</feature>
<reference evidence="11" key="1">
    <citation type="journal article" date="2022" name="Int. J. Mol. Sci.">
        <title>Draft Genome of Tanacetum Coccineum: Genomic Comparison of Closely Related Tanacetum-Family Plants.</title>
        <authorList>
            <person name="Yamashiro T."/>
            <person name="Shiraishi A."/>
            <person name="Nakayama K."/>
            <person name="Satake H."/>
        </authorList>
    </citation>
    <scope>NUCLEOTIDE SEQUENCE</scope>
</reference>
<evidence type="ECO:0000256" key="3">
    <source>
        <dbReference type="ARBA" id="ARBA00022695"/>
    </source>
</evidence>
<evidence type="ECO:0000313" key="12">
    <source>
        <dbReference type="Proteomes" id="UP001151760"/>
    </source>
</evidence>
<dbReference type="CDD" id="cd09274">
    <property type="entry name" value="RNase_HI_RT_Ty3"/>
    <property type="match status" value="1"/>
</dbReference>
<evidence type="ECO:0000256" key="1">
    <source>
        <dbReference type="ARBA" id="ARBA00012493"/>
    </source>
</evidence>
<dbReference type="GO" id="GO:0003964">
    <property type="term" value="F:RNA-directed DNA polymerase activity"/>
    <property type="evidence" value="ECO:0007669"/>
    <property type="project" value="UniProtKB-KW"/>
</dbReference>
<evidence type="ECO:0000259" key="9">
    <source>
        <dbReference type="Pfam" id="PF17917"/>
    </source>
</evidence>
<organism evidence="11 12">
    <name type="scientific">Tanacetum coccineum</name>
    <dbReference type="NCBI Taxonomy" id="301880"/>
    <lineage>
        <taxon>Eukaryota</taxon>
        <taxon>Viridiplantae</taxon>
        <taxon>Streptophyta</taxon>
        <taxon>Embryophyta</taxon>
        <taxon>Tracheophyta</taxon>
        <taxon>Spermatophyta</taxon>
        <taxon>Magnoliopsida</taxon>
        <taxon>eudicotyledons</taxon>
        <taxon>Gunneridae</taxon>
        <taxon>Pentapetalae</taxon>
        <taxon>asterids</taxon>
        <taxon>campanulids</taxon>
        <taxon>Asterales</taxon>
        <taxon>Asteraceae</taxon>
        <taxon>Asteroideae</taxon>
        <taxon>Anthemideae</taxon>
        <taxon>Anthemidinae</taxon>
        <taxon>Tanacetum</taxon>
    </lineage>
</organism>
<dbReference type="Proteomes" id="UP001151760">
    <property type="component" value="Unassembled WGS sequence"/>
</dbReference>
<keyword evidence="12" id="KW-1185">Reference proteome</keyword>